<keyword evidence="11 16" id="KW-0829">Tyrosine-protein kinase</keyword>
<dbReference type="InterPro" id="IPR000980">
    <property type="entry name" value="SH2"/>
</dbReference>
<evidence type="ECO:0000256" key="6">
    <source>
        <dbReference type="ARBA" id="ARBA00022741"/>
    </source>
</evidence>
<dbReference type="PRINTS" id="PR00109">
    <property type="entry name" value="TYRKINASE"/>
</dbReference>
<evidence type="ECO:0000256" key="14">
    <source>
        <dbReference type="PROSITE-ProRule" id="PRU00191"/>
    </source>
</evidence>
<dbReference type="InterPro" id="IPR017441">
    <property type="entry name" value="Protein_kinase_ATP_BS"/>
</dbReference>
<protein>
    <recommendedName>
        <fullName evidence="16">Tyrosine-protein kinase</fullName>
        <ecNumber evidence="16">2.7.10.2</ecNumber>
    </recommendedName>
</protein>
<evidence type="ECO:0000256" key="2">
    <source>
        <dbReference type="ARBA" id="ARBA00004496"/>
    </source>
</evidence>
<feature type="binding site" evidence="15">
    <location>
        <position position="181"/>
    </location>
    <ligand>
        <name>ATP</name>
        <dbReference type="ChEBI" id="CHEBI:30616"/>
    </ligand>
</feature>
<evidence type="ECO:0000256" key="17">
    <source>
        <dbReference type="SAM" id="MobiDB-lite"/>
    </source>
</evidence>
<name>A0AA39HJ01_9BILA</name>
<dbReference type="Pfam" id="PF07714">
    <property type="entry name" value="PK_Tyr_Ser-Thr"/>
    <property type="match status" value="1"/>
</dbReference>
<dbReference type="PROSITE" id="PS00107">
    <property type="entry name" value="PROTEIN_KINASE_ATP"/>
    <property type="match status" value="1"/>
</dbReference>
<keyword evidence="21" id="KW-1185">Reference proteome</keyword>
<dbReference type="InterPro" id="IPR000719">
    <property type="entry name" value="Prot_kinase_dom"/>
</dbReference>
<dbReference type="InterPro" id="IPR001245">
    <property type="entry name" value="Ser-Thr/Tyr_kinase_cat_dom"/>
</dbReference>
<proteinExistence type="inferred from homology"/>
<evidence type="ECO:0000256" key="7">
    <source>
        <dbReference type="ARBA" id="ARBA00022777"/>
    </source>
</evidence>
<keyword evidence="10" id="KW-0472">Membrane</keyword>
<comment type="subcellular location">
    <subcellularLocation>
        <location evidence="1">Cell membrane</location>
        <topology evidence="1">Peripheral membrane protein</topology>
    </subcellularLocation>
    <subcellularLocation>
        <location evidence="2">Cytoplasm</location>
    </subcellularLocation>
</comment>
<evidence type="ECO:0000256" key="4">
    <source>
        <dbReference type="ARBA" id="ARBA00022490"/>
    </source>
</evidence>
<comment type="catalytic activity">
    <reaction evidence="12 16">
        <text>L-tyrosyl-[protein] + ATP = O-phospho-L-tyrosyl-[protein] + ADP + H(+)</text>
        <dbReference type="Rhea" id="RHEA:10596"/>
        <dbReference type="Rhea" id="RHEA-COMP:10136"/>
        <dbReference type="Rhea" id="RHEA-COMP:20101"/>
        <dbReference type="ChEBI" id="CHEBI:15378"/>
        <dbReference type="ChEBI" id="CHEBI:30616"/>
        <dbReference type="ChEBI" id="CHEBI:46858"/>
        <dbReference type="ChEBI" id="CHEBI:61978"/>
        <dbReference type="ChEBI" id="CHEBI:456216"/>
        <dbReference type="EC" id="2.7.10.2"/>
    </reaction>
</comment>
<evidence type="ECO:0000256" key="8">
    <source>
        <dbReference type="ARBA" id="ARBA00022840"/>
    </source>
</evidence>
<feature type="domain" description="SH2" evidence="18">
    <location>
        <begin position="44"/>
        <end position="136"/>
    </location>
</feature>
<evidence type="ECO:0000256" key="3">
    <source>
        <dbReference type="ARBA" id="ARBA00022475"/>
    </source>
</evidence>
<dbReference type="InterPro" id="IPR050198">
    <property type="entry name" value="Non-receptor_tyrosine_kinases"/>
</dbReference>
<dbReference type="PANTHER" id="PTHR24418">
    <property type="entry name" value="TYROSINE-PROTEIN KINASE"/>
    <property type="match status" value="1"/>
</dbReference>
<dbReference type="Gene3D" id="1.10.510.10">
    <property type="entry name" value="Transferase(Phosphotransferase) domain 1"/>
    <property type="match status" value="1"/>
</dbReference>
<keyword evidence="6 15" id="KW-0547">Nucleotide-binding</keyword>
<dbReference type="SMART" id="SM00252">
    <property type="entry name" value="SH2"/>
    <property type="match status" value="1"/>
</dbReference>
<dbReference type="CDD" id="cd10361">
    <property type="entry name" value="SH2_Fps_family"/>
    <property type="match status" value="1"/>
</dbReference>
<feature type="domain" description="Protein kinase" evidence="19">
    <location>
        <begin position="148"/>
        <end position="402"/>
    </location>
</feature>
<dbReference type="InterPro" id="IPR035849">
    <property type="entry name" value="Fes/Fps/Fer_SH2"/>
</dbReference>
<dbReference type="PROSITE" id="PS00109">
    <property type="entry name" value="PROTEIN_KINASE_TYR"/>
    <property type="match status" value="1"/>
</dbReference>
<dbReference type="GO" id="GO:0005886">
    <property type="term" value="C:plasma membrane"/>
    <property type="evidence" value="ECO:0007669"/>
    <property type="project" value="UniProtKB-SubCell"/>
</dbReference>
<dbReference type="SUPFAM" id="SSF55550">
    <property type="entry name" value="SH2 domain"/>
    <property type="match status" value="1"/>
</dbReference>
<comment type="similarity">
    <text evidence="13">Belongs to the protein kinase superfamily. Tyr protein kinase family. Fes/fps subfamily.</text>
</comment>
<keyword evidence="8 15" id="KW-0067">ATP-binding</keyword>
<sequence>MKSQIGGPKKKLKDKEGAILTSEERKTVEEDEVSITEDVRGAEYYHGLVPKADVEPLMKTDGDFLLRKTETNGQIVLALSVRHEGKTRHFMINQDPNEGFYLETHRERTIAELISWHRATKEPCSAGSGAIIRRPVERPPWILNHDCIKLGKKLGEGAFGEVYLAEYTEFGGKEKKEVAVKTMREQATREARLKFMKEARLMRKYKHKNVVQFLGVAVHEHPLMIVMEFCPCGSLLSYIRKEKGKSTMSTKHRFVLEAASGLMYLEKQKCIHRDIAARNCLLSAKNELKISDFGMSHDRDFMQDEKLDKESHLPPIILIQSLLGARQTDVWSFGVLAWEIYADGSEPYPGLSNMQARAKIVVQNYRMEMAKECPKQIATLVYSCWEKDPNKRPDFAKIHRVLKELKDRSQQGT</sequence>
<evidence type="ECO:0000256" key="10">
    <source>
        <dbReference type="ARBA" id="ARBA00023136"/>
    </source>
</evidence>
<feature type="compositionally biased region" description="Basic and acidic residues" evidence="17">
    <location>
        <begin position="13"/>
        <end position="28"/>
    </location>
</feature>
<feature type="region of interest" description="Disordered" evidence="17">
    <location>
        <begin position="1"/>
        <end position="29"/>
    </location>
</feature>
<accession>A0AA39HJ01</accession>
<gene>
    <name evidence="20" type="ORF">QR680_018107</name>
</gene>
<evidence type="ECO:0000256" key="1">
    <source>
        <dbReference type="ARBA" id="ARBA00004202"/>
    </source>
</evidence>
<evidence type="ECO:0000313" key="20">
    <source>
        <dbReference type="EMBL" id="KAK0405643.1"/>
    </source>
</evidence>
<keyword evidence="5 16" id="KW-0808">Transferase</keyword>
<dbReference type="Proteomes" id="UP001175271">
    <property type="component" value="Unassembled WGS sequence"/>
</dbReference>
<dbReference type="GO" id="GO:0004715">
    <property type="term" value="F:non-membrane spanning protein tyrosine kinase activity"/>
    <property type="evidence" value="ECO:0007669"/>
    <property type="project" value="UniProtKB-EC"/>
</dbReference>
<dbReference type="InterPro" id="IPR036860">
    <property type="entry name" value="SH2_dom_sf"/>
</dbReference>
<dbReference type="Gene3D" id="3.30.505.10">
    <property type="entry name" value="SH2 domain"/>
    <property type="match status" value="1"/>
</dbReference>
<dbReference type="SMART" id="SM00219">
    <property type="entry name" value="TyrKc"/>
    <property type="match status" value="1"/>
</dbReference>
<evidence type="ECO:0000256" key="12">
    <source>
        <dbReference type="ARBA" id="ARBA00051245"/>
    </source>
</evidence>
<dbReference type="EC" id="2.7.10.2" evidence="16"/>
<reference evidence="20" key="1">
    <citation type="submission" date="2023-06" db="EMBL/GenBank/DDBJ databases">
        <title>Genomic analysis of the entomopathogenic nematode Steinernema hermaphroditum.</title>
        <authorList>
            <person name="Schwarz E.M."/>
            <person name="Heppert J.K."/>
            <person name="Baniya A."/>
            <person name="Schwartz H.T."/>
            <person name="Tan C.-H."/>
            <person name="Antoshechkin I."/>
            <person name="Sternberg P.W."/>
            <person name="Goodrich-Blair H."/>
            <person name="Dillman A.R."/>
        </authorList>
    </citation>
    <scope>NUCLEOTIDE SEQUENCE</scope>
    <source>
        <strain evidence="20">PS9179</strain>
        <tissue evidence="20">Whole animal</tissue>
    </source>
</reference>
<evidence type="ECO:0000256" key="13">
    <source>
        <dbReference type="ARBA" id="ARBA00061333"/>
    </source>
</evidence>
<dbReference type="PROSITE" id="PS50001">
    <property type="entry name" value="SH2"/>
    <property type="match status" value="1"/>
</dbReference>
<dbReference type="GO" id="GO:0005737">
    <property type="term" value="C:cytoplasm"/>
    <property type="evidence" value="ECO:0007669"/>
    <property type="project" value="UniProtKB-SubCell"/>
</dbReference>
<dbReference type="InterPro" id="IPR008266">
    <property type="entry name" value="Tyr_kinase_AS"/>
</dbReference>
<dbReference type="SUPFAM" id="SSF56112">
    <property type="entry name" value="Protein kinase-like (PK-like)"/>
    <property type="match status" value="1"/>
</dbReference>
<evidence type="ECO:0000259" key="18">
    <source>
        <dbReference type="PROSITE" id="PS50001"/>
    </source>
</evidence>
<dbReference type="InterPro" id="IPR020635">
    <property type="entry name" value="Tyr_kinase_cat_dom"/>
</dbReference>
<dbReference type="PROSITE" id="PS50011">
    <property type="entry name" value="PROTEIN_KINASE_DOM"/>
    <property type="match status" value="1"/>
</dbReference>
<dbReference type="AlphaFoldDB" id="A0AA39HJ01"/>
<keyword evidence="3" id="KW-1003">Cell membrane</keyword>
<dbReference type="FunFam" id="3.30.200.20:FF:000194">
    <property type="entry name" value="protein-tyrosine kinase 2-beta isoform X1"/>
    <property type="match status" value="1"/>
</dbReference>
<dbReference type="GO" id="GO:0005524">
    <property type="term" value="F:ATP binding"/>
    <property type="evidence" value="ECO:0007669"/>
    <property type="project" value="UniProtKB-UniRule"/>
</dbReference>
<evidence type="ECO:0000256" key="15">
    <source>
        <dbReference type="PROSITE-ProRule" id="PRU10141"/>
    </source>
</evidence>
<evidence type="ECO:0000256" key="11">
    <source>
        <dbReference type="ARBA" id="ARBA00023137"/>
    </source>
</evidence>
<dbReference type="InterPro" id="IPR011009">
    <property type="entry name" value="Kinase-like_dom_sf"/>
</dbReference>
<dbReference type="Pfam" id="PF00017">
    <property type="entry name" value="SH2"/>
    <property type="match status" value="1"/>
</dbReference>
<evidence type="ECO:0000256" key="16">
    <source>
        <dbReference type="RuleBase" id="RU362096"/>
    </source>
</evidence>
<keyword evidence="4" id="KW-0963">Cytoplasm</keyword>
<evidence type="ECO:0000256" key="9">
    <source>
        <dbReference type="ARBA" id="ARBA00022999"/>
    </source>
</evidence>
<dbReference type="CDD" id="cd00192">
    <property type="entry name" value="PTKc"/>
    <property type="match status" value="1"/>
</dbReference>
<keyword evidence="9 14" id="KW-0727">SH2 domain</keyword>
<keyword evidence="7 16" id="KW-0418">Kinase</keyword>
<organism evidence="20 21">
    <name type="scientific">Steinernema hermaphroditum</name>
    <dbReference type="NCBI Taxonomy" id="289476"/>
    <lineage>
        <taxon>Eukaryota</taxon>
        <taxon>Metazoa</taxon>
        <taxon>Ecdysozoa</taxon>
        <taxon>Nematoda</taxon>
        <taxon>Chromadorea</taxon>
        <taxon>Rhabditida</taxon>
        <taxon>Tylenchina</taxon>
        <taxon>Panagrolaimomorpha</taxon>
        <taxon>Strongyloidoidea</taxon>
        <taxon>Steinernematidae</taxon>
        <taxon>Steinernema</taxon>
    </lineage>
</organism>
<evidence type="ECO:0000256" key="5">
    <source>
        <dbReference type="ARBA" id="ARBA00022679"/>
    </source>
</evidence>
<comment type="caution">
    <text evidence="20">The sequence shown here is derived from an EMBL/GenBank/DDBJ whole genome shotgun (WGS) entry which is preliminary data.</text>
</comment>
<evidence type="ECO:0000313" key="21">
    <source>
        <dbReference type="Proteomes" id="UP001175271"/>
    </source>
</evidence>
<dbReference type="EMBL" id="JAUCMV010000004">
    <property type="protein sequence ID" value="KAK0405643.1"/>
    <property type="molecule type" value="Genomic_DNA"/>
</dbReference>
<dbReference type="Gene3D" id="3.30.200.20">
    <property type="entry name" value="Phosphorylase Kinase, domain 1"/>
    <property type="match status" value="1"/>
</dbReference>
<evidence type="ECO:0000259" key="19">
    <source>
        <dbReference type="PROSITE" id="PS50011"/>
    </source>
</evidence>